<feature type="region of interest" description="Disordered" evidence="2">
    <location>
        <begin position="1"/>
        <end position="142"/>
    </location>
</feature>
<dbReference type="OrthoDB" id="783096at2759"/>
<dbReference type="GO" id="GO:0051286">
    <property type="term" value="C:cell tip"/>
    <property type="evidence" value="ECO:0007669"/>
    <property type="project" value="TreeGrafter"/>
</dbReference>
<dbReference type="Pfam" id="PF03915">
    <property type="entry name" value="AIP3"/>
    <property type="match status" value="1"/>
</dbReference>
<feature type="domain" description="Actin interacting protein 3 C-terminal" evidence="3">
    <location>
        <begin position="668"/>
        <end position="1137"/>
    </location>
</feature>
<proteinExistence type="predicted"/>
<feature type="compositionally biased region" description="Basic and acidic residues" evidence="2">
    <location>
        <begin position="374"/>
        <end position="387"/>
    </location>
</feature>
<feature type="region of interest" description="Disordered" evidence="2">
    <location>
        <begin position="1146"/>
        <end position="1195"/>
    </location>
</feature>
<protein>
    <submittedName>
        <fullName evidence="4">AIP3-domain-containing protein</fullName>
    </submittedName>
</protein>
<dbReference type="GO" id="GO:0005519">
    <property type="term" value="F:cytoskeletal regulatory protein binding"/>
    <property type="evidence" value="ECO:0007669"/>
    <property type="project" value="InterPro"/>
</dbReference>
<feature type="compositionally biased region" description="Low complexity" evidence="2">
    <location>
        <begin position="538"/>
        <end position="547"/>
    </location>
</feature>
<feature type="compositionally biased region" description="Low complexity" evidence="2">
    <location>
        <begin position="17"/>
        <end position="32"/>
    </location>
</feature>
<evidence type="ECO:0000256" key="1">
    <source>
        <dbReference type="ARBA" id="ARBA00023054"/>
    </source>
</evidence>
<feature type="compositionally biased region" description="Basic and acidic residues" evidence="2">
    <location>
        <begin position="88"/>
        <end position="101"/>
    </location>
</feature>
<feature type="compositionally biased region" description="Basic and acidic residues" evidence="2">
    <location>
        <begin position="272"/>
        <end position="285"/>
    </location>
</feature>
<feature type="region of interest" description="Disordered" evidence="2">
    <location>
        <begin position="257"/>
        <end position="456"/>
    </location>
</feature>
<accession>A0A316Z4I7</accession>
<feature type="region of interest" description="Disordered" evidence="2">
    <location>
        <begin position="505"/>
        <end position="643"/>
    </location>
</feature>
<name>A0A316Z4I7_9BASI</name>
<dbReference type="PANTHER" id="PTHR22741">
    <property type="entry name" value="P140CAP/SNIP-RELATED"/>
    <property type="match status" value="1"/>
</dbReference>
<dbReference type="GO" id="GO:0030010">
    <property type="term" value="P:establishment of cell polarity"/>
    <property type="evidence" value="ECO:0007669"/>
    <property type="project" value="TreeGrafter"/>
</dbReference>
<dbReference type="GO" id="GO:0005737">
    <property type="term" value="C:cytoplasm"/>
    <property type="evidence" value="ECO:0007669"/>
    <property type="project" value="TreeGrafter"/>
</dbReference>
<dbReference type="InterPro" id="IPR056279">
    <property type="entry name" value="Aip3p_Bud6_N"/>
</dbReference>
<feature type="compositionally biased region" description="Low complexity" evidence="2">
    <location>
        <begin position="38"/>
        <end position="76"/>
    </location>
</feature>
<dbReference type="SMART" id="SM00806">
    <property type="entry name" value="AIP3"/>
    <property type="match status" value="1"/>
</dbReference>
<feature type="region of interest" description="Disordered" evidence="2">
    <location>
        <begin position="830"/>
        <end position="855"/>
    </location>
</feature>
<feature type="compositionally biased region" description="Low complexity" evidence="2">
    <location>
        <begin position="402"/>
        <end position="451"/>
    </location>
</feature>
<keyword evidence="5" id="KW-1185">Reference proteome</keyword>
<dbReference type="AlphaFoldDB" id="A0A316Z4I7"/>
<organism evidence="4 5">
    <name type="scientific">Tilletiopsis washingtonensis</name>
    <dbReference type="NCBI Taxonomy" id="58919"/>
    <lineage>
        <taxon>Eukaryota</taxon>
        <taxon>Fungi</taxon>
        <taxon>Dikarya</taxon>
        <taxon>Basidiomycota</taxon>
        <taxon>Ustilaginomycotina</taxon>
        <taxon>Exobasidiomycetes</taxon>
        <taxon>Entylomatales</taxon>
        <taxon>Entylomatales incertae sedis</taxon>
        <taxon>Tilletiopsis</taxon>
    </lineage>
</organism>
<dbReference type="Pfam" id="PF23153">
    <property type="entry name" value="Aip3p_Bud6_N"/>
    <property type="match status" value="1"/>
</dbReference>
<dbReference type="EMBL" id="KZ819307">
    <property type="protein sequence ID" value="PWN95083.1"/>
    <property type="molecule type" value="Genomic_DNA"/>
</dbReference>
<dbReference type="InterPro" id="IPR051825">
    <property type="entry name" value="SRCIN1"/>
</dbReference>
<feature type="compositionally biased region" description="Low complexity" evidence="2">
    <location>
        <begin position="102"/>
        <end position="117"/>
    </location>
</feature>
<feature type="compositionally biased region" description="Polar residues" evidence="2">
    <location>
        <begin position="591"/>
        <end position="614"/>
    </location>
</feature>
<dbReference type="STRING" id="58919.A0A316Z4I7"/>
<feature type="compositionally biased region" description="Polar residues" evidence="2">
    <location>
        <begin position="349"/>
        <end position="359"/>
    </location>
</feature>
<dbReference type="InterPro" id="IPR022782">
    <property type="entry name" value="AIP3-like_C"/>
</dbReference>
<evidence type="ECO:0000259" key="3">
    <source>
        <dbReference type="SMART" id="SM00806"/>
    </source>
</evidence>
<sequence length="1195" mass="126755">MLPGISSVLRRERRPTSESSSPHSPQLSAVPSAPLPALPGSAGGAQLSSSSSARRAAALVASAREAQAASAASRQGNGYGDEGPMLPEEMRARERERERAVRQQIQGGSGQSAAGSSRGDRAGRESQGSDGASGPRYSSSHMESSVTRLLVATKMLLEALTKWSTGQRTETQVSDIYVRLGNDFNTANHAFGSYGIDMSDLASVPDDLRACLERCLSEDASPQVLEVHLPPIREIIINLLQGLKLKQAEYKQYLLAQRTGGGGGSGHRSRGSRSERSNTSEEVSGHRRSTTGSISRRPVAPPPVHDRPLSRPGSMVASPTIGAGLSEHDEPRRRGTGGSSSARDAGMTPQASTDGSTVYESVREEEEGTPPAPAEKRAPNDIVRHSLVDGPVPDSATGQTVTPTTSLTQLASTSAVQTPVTATSPPLSSTSRTPGSARGRRAMAAAHAAAEAESDPSLRALKSRDALERRASKRFSAYTFNKMGVGTPQGFGLGMGLSSLGGAAMSLHSPSSSPLAERRTTSEAQRAGKRLVRGISGGPPSDAASSGDEARRPRGADGADAEGLVPSGSEELTPGPLNGKSRLSPHLSPRVQGSTSLAPPPVDTSNANASSTESLPYVDAADPSPPSPYDQMDAVPPVPPLPTAAERKKLDAAQARASAPASNMLSLFLQLGRQTRRAQLELLPGAAGRGLSVGKLRMLFMDRFGYSPRKEDFPTIYVKDVPSGVSYELEDLNELQEGAVLTLNIEPLDQVKQHLDLVLGTITRELRDLKTAVHDRDRDREANRRASVNYASDALAAVNAAAEAGPSSRITDSQFTSAGARVAQQLKRAGTLREEANEGVDSPTMSTASHSSGATSGARIAGELKHQYDEVQALRRELAVLRQIQTEFGADVGGLLAKLREQSARVRAIASAEVPAERNFIIAGKARLDGNSQEVLTLVEDLQDTVDDLKLDVINRGVKPKPALMRKVGDDIARATRGLEELEKYVETVKPSWKKTWEAELQNIVDEQEFLNHQEGLIADLRDDHGALQDVYENIQQVVKLRGVGRPSGANGKGFLPPPPEEGHEGLTTVMLEVRGQSVDHEKRLKALHAAERLRAKEIASRTDEFTDELSGFVEGKALRKTGGHLEAERVRSRRDQQTMRAMFSGGADAVGGAPGAMSASRPPPKLVLGGKPASRDGPVSPHDDPSSPLSEADA</sequence>
<dbReference type="Gene3D" id="1.20.58.1540">
    <property type="entry name" value="Actin interacting protein 3, C-terminal domain"/>
    <property type="match status" value="1"/>
</dbReference>
<keyword evidence="1" id="KW-0175">Coiled coil</keyword>
<dbReference type="GeneID" id="37271016"/>
<dbReference type="InterPro" id="IPR005613">
    <property type="entry name" value="AIP3_C"/>
</dbReference>
<feature type="compositionally biased region" description="Polar residues" evidence="2">
    <location>
        <begin position="126"/>
        <end position="142"/>
    </location>
</feature>
<reference evidence="4 5" key="1">
    <citation type="journal article" date="2018" name="Mol. Biol. Evol.">
        <title>Broad Genomic Sampling Reveals a Smut Pathogenic Ancestry of the Fungal Clade Ustilaginomycotina.</title>
        <authorList>
            <person name="Kijpornyongpan T."/>
            <person name="Mondo S.J."/>
            <person name="Barry K."/>
            <person name="Sandor L."/>
            <person name="Lee J."/>
            <person name="Lipzen A."/>
            <person name="Pangilinan J."/>
            <person name="LaButti K."/>
            <person name="Hainaut M."/>
            <person name="Henrissat B."/>
            <person name="Grigoriev I.V."/>
            <person name="Spatafora J.W."/>
            <person name="Aime M.C."/>
        </authorList>
    </citation>
    <scope>NUCLEOTIDE SEQUENCE [LARGE SCALE GENOMIC DNA]</scope>
    <source>
        <strain evidence="4 5">MCA 4186</strain>
    </source>
</reference>
<evidence type="ECO:0000313" key="5">
    <source>
        <dbReference type="Proteomes" id="UP000245946"/>
    </source>
</evidence>
<evidence type="ECO:0000313" key="4">
    <source>
        <dbReference type="EMBL" id="PWN95083.1"/>
    </source>
</evidence>
<dbReference type="RefSeq" id="XP_025595362.1">
    <property type="nucleotide sequence ID" value="XM_025743472.1"/>
</dbReference>
<dbReference type="Proteomes" id="UP000245946">
    <property type="component" value="Unassembled WGS sequence"/>
</dbReference>
<evidence type="ECO:0000256" key="2">
    <source>
        <dbReference type="SAM" id="MobiDB-lite"/>
    </source>
</evidence>
<dbReference type="PANTHER" id="PTHR22741:SF10">
    <property type="entry name" value="COILED-COIL DOMAIN-CONTAINING PROTEIN CG32809"/>
    <property type="match status" value="1"/>
</dbReference>
<gene>
    <name evidence="4" type="ORF">FA09DRAFT_332490</name>
</gene>
<feature type="compositionally biased region" description="Low complexity" evidence="2">
    <location>
        <begin position="846"/>
        <end position="855"/>
    </location>
</feature>
<feature type="compositionally biased region" description="Basic and acidic residues" evidence="2">
    <location>
        <begin position="548"/>
        <end position="557"/>
    </location>
</feature>